<evidence type="ECO:0000313" key="2">
    <source>
        <dbReference type="EMBL" id="GMS99456.1"/>
    </source>
</evidence>
<organism evidence="2 3">
    <name type="scientific">Pristionchus entomophagus</name>
    <dbReference type="NCBI Taxonomy" id="358040"/>
    <lineage>
        <taxon>Eukaryota</taxon>
        <taxon>Metazoa</taxon>
        <taxon>Ecdysozoa</taxon>
        <taxon>Nematoda</taxon>
        <taxon>Chromadorea</taxon>
        <taxon>Rhabditida</taxon>
        <taxon>Rhabditina</taxon>
        <taxon>Diplogasteromorpha</taxon>
        <taxon>Diplogasteroidea</taxon>
        <taxon>Neodiplogasteridae</taxon>
        <taxon>Pristionchus</taxon>
    </lineage>
</organism>
<proteinExistence type="predicted"/>
<evidence type="ECO:0000256" key="1">
    <source>
        <dbReference type="ARBA" id="ARBA00023157"/>
    </source>
</evidence>
<dbReference type="InterPro" id="IPR050976">
    <property type="entry name" value="Snaclec"/>
</dbReference>
<reference evidence="2" key="1">
    <citation type="submission" date="2023-10" db="EMBL/GenBank/DDBJ databases">
        <title>Genome assembly of Pristionchus species.</title>
        <authorList>
            <person name="Yoshida K."/>
            <person name="Sommer R.J."/>
        </authorList>
    </citation>
    <scope>NUCLEOTIDE SEQUENCE</scope>
    <source>
        <strain evidence="2">RS0144</strain>
    </source>
</reference>
<evidence type="ECO:0008006" key="4">
    <source>
        <dbReference type="Google" id="ProtNLM"/>
    </source>
</evidence>
<accession>A0AAV5TZ33</accession>
<feature type="non-terminal residue" evidence="2">
    <location>
        <position position="1"/>
    </location>
</feature>
<keyword evidence="1" id="KW-1015">Disulfide bond</keyword>
<gene>
    <name evidence="2" type="ORF">PENTCL1PPCAC_21631</name>
</gene>
<dbReference type="EMBL" id="BTSX01000005">
    <property type="protein sequence ID" value="GMS99456.1"/>
    <property type="molecule type" value="Genomic_DNA"/>
</dbReference>
<protein>
    <recommendedName>
        <fullName evidence="4">C-type lectin domain-containing protein</fullName>
    </recommendedName>
</protein>
<dbReference type="CDD" id="cd00037">
    <property type="entry name" value="CLECT"/>
    <property type="match status" value="1"/>
</dbReference>
<sequence>HCSCPTGFYLVRDGECRGLYATMLLANNAATNKAITKCNEIQGNPVIIHNDEQQSYWTNIDKTSNYVILGLVCNVITMQWEWADGSQVDYKPPSYMPSCCCCNRYDINHHTILLNS</sequence>
<dbReference type="AlphaFoldDB" id="A0AAV5TZ33"/>
<dbReference type="SUPFAM" id="SSF56436">
    <property type="entry name" value="C-type lectin-like"/>
    <property type="match status" value="1"/>
</dbReference>
<dbReference type="Gene3D" id="3.10.100.10">
    <property type="entry name" value="Mannose-Binding Protein A, subunit A"/>
    <property type="match status" value="1"/>
</dbReference>
<comment type="caution">
    <text evidence="2">The sequence shown here is derived from an EMBL/GenBank/DDBJ whole genome shotgun (WGS) entry which is preliminary data.</text>
</comment>
<name>A0AAV5TZ33_9BILA</name>
<dbReference type="Proteomes" id="UP001432027">
    <property type="component" value="Unassembled WGS sequence"/>
</dbReference>
<keyword evidence="3" id="KW-1185">Reference proteome</keyword>
<dbReference type="InterPro" id="IPR016187">
    <property type="entry name" value="CTDL_fold"/>
</dbReference>
<dbReference type="PANTHER" id="PTHR22991">
    <property type="entry name" value="PROTEIN CBG13490"/>
    <property type="match status" value="1"/>
</dbReference>
<evidence type="ECO:0000313" key="3">
    <source>
        <dbReference type="Proteomes" id="UP001432027"/>
    </source>
</evidence>
<dbReference type="InterPro" id="IPR016186">
    <property type="entry name" value="C-type_lectin-like/link_sf"/>
</dbReference>
<dbReference type="PANTHER" id="PTHR22991:SF40">
    <property type="entry name" value="PROTEIN CBG13490"/>
    <property type="match status" value="1"/>
</dbReference>